<protein>
    <submittedName>
        <fullName evidence="4">Aspartate aminotransferase family protein</fullName>
    </submittedName>
</protein>
<dbReference type="InterPro" id="IPR015422">
    <property type="entry name" value="PyrdxlP-dep_Trfase_small"/>
</dbReference>
<evidence type="ECO:0000313" key="5">
    <source>
        <dbReference type="Proteomes" id="UP001597124"/>
    </source>
</evidence>
<dbReference type="SUPFAM" id="SSF53383">
    <property type="entry name" value="PLP-dependent transferases"/>
    <property type="match status" value="1"/>
</dbReference>
<comment type="similarity">
    <text evidence="3">Belongs to the class-III pyridoxal-phosphate-dependent aminotransferase family.</text>
</comment>
<dbReference type="Proteomes" id="UP001597124">
    <property type="component" value="Unassembled WGS sequence"/>
</dbReference>
<dbReference type="EMBL" id="JBHTIK010000002">
    <property type="protein sequence ID" value="MFD0847820.1"/>
    <property type="molecule type" value="Genomic_DNA"/>
</dbReference>
<sequence>MGSTPAPPNHNQSVSERLFTRAQAVMPSGYTRHLAVAKPYPIYADHAEGCWITDVEGNRKIDWINNFSALIHGHNKREIIDVLSAQAARLMSAVLPTEWEVDLAEILCARIPSIERVRFMNSGTEANQIAVKAARAYTGKPKIAKMEGGYHGQFDLLEASFQSTPENWGDPRRPSATAYQAGHPQGLLDLVTILPLNDIEATREILRAEADQLAAVILDPQRLQLGMVQPDLAFLEMLREETERLGILLIFDEVWSLRAGHGGYQGKIGITPDLTTMGKIVGGGIPVGACGGKQEYMSVFEIEAGDPKIKHSGTFTANPMAMACGTTSLRLLTPNAFDDLAAKGDRLRDGLAQIQHDLDLDGVVLGEGSISVLVMTRKPLRNYRDLAFAAATDLAARLPIIQKLLAEERLLTMRGGFVGSTPMTNDDIDFTIAGARRAFTRFKAL</sequence>
<dbReference type="PANTHER" id="PTHR43713:SF3">
    <property type="entry name" value="GLUTAMATE-1-SEMIALDEHYDE 2,1-AMINOMUTASE 1, CHLOROPLASTIC-RELATED"/>
    <property type="match status" value="1"/>
</dbReference>
<keyword evidence="4" id="KW-0032">Aminotransferase</keyword>
<accession>A0ABW3C0I5</accession>
<organism evidence="4 5">
    <name type="scientific">Sphingosinicella xenopeptidilytica</name>
    <dbReference type="NCBI Taxonomy" id="364098"/>
    <lineage>
        <taxon>Bacteria</taxon>
        <taxon>Pseudomonadati</taxon>
        <taxon>Pseudomonadota</taxon>
        <taxon>Alphaproteobacteria</taxon>
        <taxon>Sphingomonadales</taxon>
        <taxon>Sphingosinicellaceae</taxon>
        <taxon>Sphingosinicella</taxon>
    </lineage>
</organism>
<dbReference type="CDD" id="cd00610">
    <property type="entry name" value="OAT_like"/>
    <property type="match status" value="1"/>
</dbReference>
<reference evidence="5" key="1">
    <citation type="journal article" date="2019" name="Int. J. Syst. Evol. Microbiol.">
        <title>The Global Catalogue of Microorganisms (GCM) 10K type strain sequencing project: providing services to taxonomists for standard genome sequencing and annotation.</title>
        <authorList>
            <consortium name="The Broad Institute Genomics Platform"/>
            <consortium name="The Broad Institute Genome Sequencing Center for Infectious Disease"/>
            <person name="Wu L."/>
            <person name="Ma J."/>
        </authorList>
    </citation>
    <scope>NUCLEOTIDE SEQUENCE [LARGE SCALE GENOMIC DNA]</scope>
    <source>
        <strain evidence="5">CCUG 52537</strain>
    </source>
</reference>
<gene>
    <name evidence="4" type="ORF">ACFQ00_05735</name>
</gene>
<dbReference type="InterPro" id="IPR005814">
    <property type="entry name" value="Aminotrans_3"/>
</dbReference>
<comment type="caution">
    <text evidence="4">The sequence shown here is derived from an EMBL/GenBank/DDBJ whole genome shotgun (WGS) entry which is preliminary data.</text>
</comment>
<keyword evidence="5" id="KW-1185">Reference proteome</keyword>
<dbReference type="PANTHER" id="PTHR43713">
    <property type="entry name" value="GLUTAMATE-1-SEMIALDEHYDE 2,1-AMINOMUTASE"/>
    <property type="match status" value="1"/>
</dbReference>
<dbReference type="InterPro" id="IPR015424">
    <property type="entry name" value="PyrdxlP-dep_Trfase"/>
</dbReference>
<dbReference type="RefSeq" id="WP_381487488.1">
    <property type="nucleotide sequence ID" value="NZ_JBHTIK010000002.1"/>
</dbReference>
<dbReference type="Gene3D" id="3.40.640.10">
    <property type="entry name" value="Type I PLP-dependent aspartate aminotransferase-like (Major domain)"/>
    <property type="match status" value="1"/>
</dbReference>
<keyword evidence="4" id="KW-0808">Transferase</keyword>
<evidence type="ECO:0000313" key="4">
    <source>
        <dbReference type="EMBL" id="MFD0847820.1"/>
    </source>
</evidence>
<evidence type="ECO:0000256" key="3">
    <source>
        <dbReference type="RuleBase" id="RU003560"/>
    </source>
</evidence>
<keyword evidence="2 3" id="KW-0663">Pyridoxal phosphate</keyword>
<dbReference type="Pfam" id="PF00202">
    <property type="entry name" value="Aminotran_3"/>
    <property type="match status" value="1"/>
</dbReference>
<dbReference type="InterPro" id="IPR015421">
    <property type="entry name" value="PyrdxlP-dep_Trfase_major"/>
</dbReference>
<proteinExistence type="inferred from homology"/>
<dbReference type="GO" id="GO:0008483">
    <property type="term" value="F:transaminase activity"/>
    <property type="evidence" value="ECO:0007669"/>
    <property type="project" value="UniProtKB-KW"/>
</dbReference>
<evidence type="ECO:0000256" key="1">
    <source>
        <dbReference type="ARBA" id="ARBA00001933"/>
    </source>
</evidence>
<name>A0ABW3C0I5_SPHXN</name>
<comment type="cofactor">
    <cofactor evidence="1">
        <name>pyridoxal 5'-phosphate</name>
        <dbReference type="ChEBI" id="CHEBI:597326"/>
    </cofactor>
</comment>
<dbReference type="Gene3D" id="3.90.1150.10">
    <property type="entry name" value="Aspartate Aminotransferase, domain 1"/>
    <property type="match status" value="1"/>
</dbReference>
<evidence type="ECO:0000256" key="2">
    <source>
        <dbReference type="ARBA" id="ARBA00022898"/>
    </source>
</evidence>